<evidence type="ECO:0000256" key="1">
    <source>
        <dbReference type="ARBA" id="ARBA00022649"/>
    </source>
</evidence>
<accession>A0ABZ3CBT0</accession>
<proteinExistence type="predicted"/>
<dbReference type="InterPro" id="IPR011660">
    <property type="entry name" value="VapB-like"/>
</dbReference>
<dbReference type="Proteomes" id="UP001434337">
    <property type="component" value="Chromosome"/>
</dbReference>
<protein>
    <submittedName>
        <fullName evidence="2">Type II toxin-antitoxin system VapB family antitoxin</fullName>
    </submittedName>
</protein>
<dbReference type="RefSeq" id="WP_342373585.1">
    <property type="nucleotide sequence ID" value="NZ_CP115965.1"/>
</dbReference>
<keyword evidence="1" id="KW-1277">Toxin-antitoxin system</keyword>
<dbReference type="EMBL" id="CP115965">
    <property type="protein sequence ID" value="WZX00256.1"/>
    <property type="molecule type" value="Genomic_DNA"/>
</dbReference>
<evidence type="ECO:0000313" key="2">
    <source>
        <dbReference type="EMBL" id="WZX00256.1"/>
    </source>
</evidence>
<evidence type="ECO:0000313" key="3">
    <source>
        <dbReference type="Proteomes" id="UP001434337"/>
    </source>
</evidence>
<gene>
    <name evidence="2" type="ORF">PCC79_03000</name>
</gene>
<dbReference type="Pfam" id="PF07704">
    <property type="entry name" value="PSK_trans_fac"/>
    <property type="match status" value="1"/>
</dbReference>
<reference evidence="2 3" key="1">
    <citation type="journal article" date="2023" name="Environ Microbiome">
        <title>A coral-associated actinobacterium mitigates coral bleaching under heat stress.</title>
        <authorList>
            <person name="Li J."/>
            <person name="Zou Y."/>
            <person name="Li Q."/>
            <person name="Zhang J."/>
            <person name="Bourne D.G."/>
            <person name="Lyu Y."/>
            <person name="Liu C."/>
            <person name="Zhang S."/>
        </authorList>
    </citation>
    <scope>NUCLEOTIDE SEQUENCE [LARGE SCALE GENOMIC DNA]</scope>
    <source>
        <strain evidence="2 3">SCSIO 13291</strain>
    </source>
</reference>
<sequence>MNIKDPEVREMALRLAARQGTTATGAVRRALVEALEREDAQRAGMADRLMEIGRRSAARSEAFLTDADLYDEEGRPR</sequence>
<keyword evidence="3" id="KW-1185">Reference proteome</keyword>
<organism evidence="2 3">
    <name type="scientific">Propioniciclava soli</name>
    <dbReference type="NCBI Taxonomy" id="2775081"/>
    <lineage>
        <taxon>Bacteria</taxon>
        <taxon>Bacillati</taxon>
        <taxon>Actinomycetota</taxon>
        <taxon>Actinomycetes</taxon>
        <taxon>Propionibacteriales</taxon>
        <taxon>Propionibacteriaceae</taxon>
        <taxon>Propioniciclava</taxon>
    </lineage>
</organism>
<name>A0ABZ3CBT0_9ACTN</name>